<organism evidence="1 2">
    <name type="scientific">Nocardioides phosphati</name>
    <dbReference type="NCBI Taxonomy" id="1867775"/>
    <lineage>
        <taxon>Bacteria</taxon>
        <taxon>Bacillati</taxon>
        <taxon>Actinomycetota</taxon>
        <taxon>Actinomycetes</taxon>
        <taxon>Propionibacteriales</taxon>
        <taxon>Nocardioidaceae</taxon>
        <taxon>Nocardioides</taxon>
    </lineage>
</organism>
<dbReference type="EMBL" id="BMNI01000001">
    <property type="protein sequence ID" value="GGO84912.1"/>
    <property type="molecule type" value="Genomic_DNA"/>
</dbReference>
<keyword evidence="2" id="KW-1185">Reference proteome</keyword>
<name>A0ABQ2N6T7_9ACTN</name>
<dbReference type="Proteomes" id="UP000655410">
    <property type="component" value="Unassembled WGS sequence"/>
</dbReference>
<reference evidence="2" key="1">
    <citation type="journal article" date="2019" name="Int. J. Syst. Evol. Microbiol.">
        <title>The Global Catalogue of Microorganisms (GCM) 10K type strain sequencing project: providing services to taxonomists for standard genome sequencing and annotation.</title>
        <authorList>
            <consortium name="The Broad Institute Genomics Platform"/>
            <consortium name="The Broad Institute Genome Sequencing Center for Infectious Disease"/>
            <person name="Wu L."/>
            <person name="Ma J."/>
        </authorList>
    </citation>
    <scope>NUCLEOTIDE SEQUENCE [LARGE SCALE GENOMIC DNA]</scope>
    <source>
        <strain evidence="2">CGMCC 4.7371</strain>
    </source>
</reference>
<dbReference type="Pfam" id="PF08843">
    <property type="entry name" value="AbiEii"/>
    <property type="match status" value="1"/>
</dbReference>
<comment type="caution">
    <text evidence="1">The sequence shown here is derived from an EMBL/GenBank/DDBJ whole genome shotgun (WGS) entry which is preliminary data.</text>
</comment>
<accession>A0ABQ2N6T7</accession>
<dbReference type="InterPro" id="IPR014942">
    <property type="entry name" value="AbiEii"/>
</dbReference>
<evidence type="ECO:0000313" key="2">
    <source>
        <dbReference type="Proteomes" id="UP000655410"/>
    </source>
</evidence>
<proteinExistence type="predicted"/>
<protein>
    <submittedName>
        <fullName evidence="1">Uncharacterized protein</fullName>
    </submittedName>
</protein>
<evidence type="ECO:0000313" key="1">
    <source>
        <dbReference type="EMBL" id="GGO84912.1"/>
    </source>
</evidence>
<dbReference type="RefSeq" id="WP_229662541.1">
    <property type="nucleotide sequence ID" value="NZ_BMNI01000001.1"/>
</dbReference>
<sequence>MTLPWQIAQKIHACTAALEPPRTNDRAHDLVDLQLLEALVVDEPLGQARQACIAVFEARAQHDWPPMIEAQPHWGPIYTRALEGLDELELALTLEEAVERVQAFIDQIDGA</sequence>
<gene>
    <name evidence="1" type="ORF">GCM10011584_03610</name>
</gene>